<dbReference type="InterPro" id="IPR050553">
    <property type="entry name" value="Thioredoxin_ResA/DsbE_sf"/>
</dbReference>
<gene>
    <name evidence="7" type="ORF">BLX24_17445</name>
</gene>
<name>A0A1S2VHJ5_9BACT</name>
<dbReference type="GO" id="GO:0016491">
    <property type="term" value="F:oxidoreductase activity"/>
    <property type="evidence" value="ECO:0007669"/>
    <property type="project" value="InterPro"/>
</dbReference>
<evidence type="ECO:0000256" key="1">
    <source>
        <dbReference type="ARBA" id="ARBA00004196"/>
    </source>
</evidence>
<keyword evidence="5" id="KW-0732">Signal</keyword>
<evidence type="ECO:0000256" key="2">
    <source>
        <dbReference type="ARBA" id="ARBA00022748"/>
    </source>
</evidence>
<evidence type="ECO:0000313" key="8">
    <source>
        <dbReference type="Proteomes" id="UP000181790"/>
    </source>
</evidence>
<sequence length="417" mass="45618">MKKILTICLLAFAGMPVLVSAQSTASVKSGAWRAVIKNAGGELPFGLDVQPTADPAKGVHTYTVYAVNGAERLPMDAASMQGDTLRIPMALFDSEIVAHVSGNTMKGYWKRRRVAQQYQTLPFEAQYGTAARFKPTTTDQAKASFGGTWAVTFSEPDGSGAYPAVGIFKQTGNQVTGTFLTETGDYRYLAGNVYGDSLLLSCFDGSHLFTFKAKQNADRTLKGDFWAGVAGHEIWTAKPDPKAALPDPAKLTYIKEGQSFAFSFPQPDGKQLSLNDERFNGKVTVVQILGTWCPNCMDETRFLAPWYKRNQKRGVEIVGLAFEKTADLAESGPKIQRMKERFGVEYPVLLAGTSDKAQASKALPALNRVVAFPTTIFIDKKGKVRHIHTGFSGPGTGKYYDQYIGEYNRLIDKLLAE</sequence>
<dbReference type="EMBL" id="MORL01000009">
    <property type="protein sequence ID" value="OIN57880.1"/>
    <property type="molecule type" value="Genomic_DNA"/>
</dbReference>
<dbReference type="PROSITE" id="PS51352">
    <property type="entry name" value="THIOREDOXIN_2"/>
    <property type="match status" value="1"/>
</dbReference>
<evidence type="ECO:0000313" key="7">
    <source>
        <dbReference type="EMBL" id="OIN57880.1"/>
    </source>
</evidence>
<dbReference type="Gene3D" id="3.40.30.10">
    <property type="entry name" value="Glutaredoxin"/>
    <property type="match status" value="1"/>
</dbReference>
<reference evidence="7 8" key="1">
    <citation type="submission" date="2016-10" db="EMBL/GenBank/DDBJ databases">
        <title>Arsenicibacter rosenii gen. nov., sp. nov., an efficient arsenic-methylating bacterium isolated from an arsenic-contaminated paddy soil.</title>
        <authorList>
            <person name="Huang K."/>
        </authorList>
    </citation>
    <scope>NUCLEOTIDE SEQUENCE [LARGE SCALE GENOMIC DNA]</scope>
    <source>
        <strain evidence="7 8">SM-1</strain>
    </source>
</reference>
<dbReference type="Pfam" id="PF08534">
    <property type="entry name" value="Redoxin"/>
    <property type="match status" value="1"/>
</dbReference>
<keyword evidence="4" id="KW-0676">Redox-active center</keyword>
<dbReference type="SUPFAM" id="SSF52833">
    <property type="entry name" value="Thioredoxin-like"/>
    <property type="match status" value="1"/>
</dbReference>
<dbReference type="PANTHER" id="PTHR42852">
    <property type="entry name" value="THIOL:DISULFIDE INTERCHANGE PROTEIN DSBE"/>
    <property type="match status" value="1"/>
</dbReference>
<organism evidence="7 8">
    <name type="scientific">Arsenicibacter rosenii</name>
    <dbReference type="NCBI Taxonomy" id="1750698"/>
    <lineage>
        <taxon>Bacteria</taxon>
        <taxon>Pseudomonadati</taxon>
        <taxon>Bacteroidota</taxon>
        <taxon>Cytophagia</taxon>
        <taxon>Cytophagales</taxon>
        <taxon>Spirosomataceae</taxon>
        <taxon>Arsenicibacter</taxon>
    </lineage>
</organism>
<keyword evidence="8" id="KW-1185">Reference proteome</keyword>
<comment type="caution">
    <text evidence="7">The sequence shown here is derived from an EMBL/GenBank/DDBJ whole genome shotgun (WGS) entry which is preliminary data.</text>
</comment>
<dbReference type="GO" id="GO:0030313">
    <property type="term" value="C:cell envelope"/>
    <property type="evidence" value="ECO:0007669"/>
    <property type="project" value="UniProtKB-SubCell"/>
</dbReference>
<dbReference type="CDD" id="cd02966">
    <property type="entry name" value="TlpA_like_family"/>
    <property type="match status" value="1"/>
</dbReference>
<evidence type="ECO:0000256" key="4">
    <source>
        <dbReference type="ARBA" id="ARBA00023284"/>
    </source>
</evidence>
<dbReference type="OrthoDB" id="616241at2"/>
<dbReference type="InterPro" id="IPR013740">
    <property type="entry name" value="Redoxin"/>
</dbReference>
<dbReference type="RefSeq" id="WP_071504469.1">
    <property type="nucleotide sequence ID" value="NZ_MORL01000009.1"/>
</dbReference>
<dbReference type="GO" id="GO:0017004">
    <property type="term" value="P:cytochrome complex assembly"/>
    <property type="evidence" value="ECO:0007669"/>
    <property type="project" value="UniProtKB-KW"/>
</dbReference>
<dbReference type="InterPro" id="IPR013766">
    <property type="entry name" value="Thioredoxin_domain"/>
</dbReference>
<accession>A0A1S2VHJ5</accession>
<keyword evidence="3" id="KW-1015">Disulfide bond</keyword>
<protein>
    <submittedName>
        <fullName evidence="7">Alkyl hydroperoxide reductase</fullName>
    </submittedName>
</protein>
<evidence type="ECO:0000256" key="3">
    <source>
        <dbReference type="ARBA" id="ARBA00023157"/>
    </source>
</evidence>
<evidence type="ECO:0000256" key="5">
    <source>
        <dbReference type="SAM" id="SignalP"/>
    </source>
</evidence>
<comment type="subcellular location">
    <subcellularLocation>
        <location evidence="1">Cell envelope</location>
    </subcellularLocation>
</comment>
<dbReference type="Proteomes" id="UP000181790">
    <property type="component" value="Unassembled WGS sequence"/>
</dbReference>
<dbReference type="InterPro" id="IPR036249">
    <property type="entry name" value="Thioredoxin-like_sf"/>
</dbReference>
<proteinExistence type="predicted"/>
<feature type="chain" id="PRO_5010335273" evidence="5">
    <location>
        <begin position="22"/>
        <end position="417"/>
    </location>
</feature>
<feature type="signal peptide" evidence="5">
    <location>
        <begin position="1"/>
        <end position="21"/>
    </location>
</feature>
<feature type="domain" description="Thioredoxin" evidence="6">
    <location>
        <begin position="251"/>
        <end position="416"/>
    </location>
</feature>
<dbReference type="PANTHER" id="PTHR42852:SF6">
    <property type="entry name" value="THIOL:DISULFIDE INTERCHANGE PROTEIN DSBE"/>
    <property type="match status" value="1"/>
</dbReference>
<dbReference type="AlphaFoldDB" id="A0A1S2VHJ5"/>
<evidence type="ECO:0000259" key="6">
    <source>
        <dbReference type="PROSITE" id="PS51352"/>
    </source>
</evidence>
<keyword evidence="2" id="KW-0201">Cytochrome c-type biogenesis</keyword>